<evidence type="ECO:0000256" key="9">
    <source>
        <dbReference type="ARBA" id="ARBA00034617"/>
    </source>
</evidence>
<dbReference type="PROSITE" id="PS00690">
    <property type="entry name" value="DEAH_ATP_HELICASE"/>
    <property type="match status" value="1"/>
</dbReference>
<dbReference type="SMART" id="SM00487">
    <property type="entry name" value="DEXDc"/>
    <property type="match status" value="1"/>
</dbReference>
<comment type="caution">
    <text evidence="14">The sequence shown here is derived from an EMBL/GenBank/DDBJ whole genome shotgun (WGS) entry which is preliminary data.</text>
</comment>
<dbReference type="PANTHER" id="PTHR13710">
    <property type="entry name" value="DNA HELICASE RECQ FAMILY MEMBER"/>
    <property type="match status" value="1"/>
</dbReference>
<evidence type="ECO:0000313" key="14">
    <source>
        <dbReference type="EMBL" id="CAH3170478.1"/>
    </source>
</evidence>
<keyword evidence="15" id="KW-1185">Reference proteome</keyword>
<evidence type="ECO:0000256" key="6">
    <source>
        <dbReference type="ARBA" id="ARBA00022840"/>
    </source>
</evidence>
<evidence type="ECO:0000259" key="12">
    <source>
        <dbReference type="PROSITE" id="PS51192"/>
    </source>
</evidence>
<keyword evidence="3" id="KW-0547">Nucleotide-binding</keyword>
<evidence type="ECO:0000259" key="13">
    <source>
        <dbReference type="PROSITE" id="PS51194"/>
    </source>
</evidence>
<feature type="compositionally biased region" description="Basic and acidic residues" evidence="11">
    <location>
        <begin position="915"/>
        <end position="927"/>
    </location>
</feature>
<keyword evidence="5" id="KW-0347">Helicase</keyword>
<evidence type="ECO:0000256" key="2">
    <source>
        <dbReference type="ARBA" id="ARBA00005446"/>
    </source>
</evidence>
<dbReference type="NCBIfam" id="TIGR00614">
    <property type="entry name" value="recQ_fam"/>
    <property type="match status" value="1"/>
</dbReference>
<evidence type="ECO:0000256" key="8">
    <source>
        <dbReference type="ARBA" id="ARBA00023242"/>
    </source>
</evidence>
<dbReference type="InterPro" id="IPR027417">
    <property type="entry name" value="P-loop_NTPase"/>
</dbReference>
<comment type="catalytic activity">
    <reaction evidence="9">
        <text>Couples ATP hydrolysis with the unwinding of duplex DNA by translocating in the 3'-5' direction.</text>
        <dbReference type="EC" id="5.6.2.4"/>
    </reaction>
</comment>
<evidence type="ECO:0000256" key="11">
    <source>
        <dbReference type="SAM" id="MobiDB-lite"/>
    </source>
</evidence>
<keyword evidence="4" id="KW-0378">Hydrolase</keyword>
<dbReference type="SUPFAM" id="SSF52540">
    <property type="entry name" value="P-loop containing nucleoside triphosphate hydrolases"/>
    <property type="match status" value="1"/>
</dbReference>
<dbReference type="InterPro" id="IPR002464">
    <property type="entry name" value="DNA/RNA_helicase_DEAH_CS"/>
</dbReference>
<evidence type="ECO:0000256" key="3">
    <source>
        <dbReference type="ARBA" id="ARBA00022741"/>
    </source>
</evidence>
<feature type="compositionally biased region" description="Basic and acidic residues" evidence="11">
    <location>
        <begin position="773"/>
        <end position="787"/>
    </location>
</feature>
<dbReference type="Gene3D" id="6.10.250.2460">
    <property type="match status" value="1"/>
</dbReference>
<name>A0ABN8QTW1_9CNID</name>
<feature type="domain" description="Helicase ATP-binding" evidence="12">
    <location>
        <begin position="29"/>
        <end position="203"/>
    </location>
</feature>
<feature type="compositionally biased region" description="Polar residues" evidence="11">
    <location>
        <begin position="799"/>
        <end position="814"/>
    </location>
</feature>
<gene>
    <name evidence="14" type="ORF">PLOB_00010732</name>
</gene>
<dbReference type="Pfam" id="PF00271">
    <property type="entry name" value="Helicase_C"/>
    <property type="match status" value="1"/>
</dbReference>
<comment type="similarity">
    <text evidence="2">Belongs to the helicase family. RecQ subfamily.</text>
</comment>
<evidence type="ECO:0000256" key="5">
    <source>
        <dbReference type="ARBA" id="ARBA00022806"/>
    </source>
</evidence>
<dbReference type="InterPro" id="IPR013257">
    <property type="entry name" value="SRI"/>
</dbReference>
<dbReference type="Pfam" id="PF08236">
    <property type="entry name" value="SRI"/>
    <property type="match status" value="1"/>
</dbReference>
<feature type="domain" description="Helicase C-terminal" evidence="13">
    <location>
        <begin position="231"/>
        <end position="393"/>
    </location>
</feature>
<evidence type="ECO:0000256" key="1">
    <source>
        <dbReference type="ARBA" id="ARBA00004123"/>
    </source>
</evidence>
<accession>A0ABN8QTW1</accession>
<dbReference type="Pfam" id="PF16124">
    <property type="entry name" value="RecQ_Zn_bind"/>
    <property type="match status" value="1"/>
</dbReference>
<dbReference type="Pfam" id="PF00270">
    <property type="entry name" value="DEAD"/>
    <property type="match status" value="1"/>
</dbReference>
<dbReference type="Gene3D" id="6.10.250.3140">
    <property type="match status" value="1"/>
</dbReference>
<comment type="subcellular location">
    <subcellularLocation>
        <location evidence="1">Nucleus</location>
    </subcellularLocation>
</comment>
<dbReference type="InterPro" id="IPR014001">
    <property type="entry name" value="Helicase_ATP-bd"/>
</dbReference>
<dbReference type="InterPro" id="IPR004589">
    <property type="entry name" value="DNA_helicase_ATP-dep_RecQ"/>
</dbReference>
<feature type="region of interest" description="Disordered" evidence="11">
    <location>
        <begin position="872"/>
        <end position="940"/>
    </location>
</feature>
<dbReference type="Proteomes" id="UP001159405">
    <property type="component" value="Unassembled WGS sequence"/>
</dbReference>
<keyword evidence="6" id="KW-0067">ATP-binding</keyword>
<dbReference type="EMBL" id="CALNXK010000156">
    <property type="protein sequence ID" value="CAH3170478.1"/>
    <property type="molecule type" value="Genomic_DNA"/>
</dbReference>
<keyword evidence="8" id="KW-0539">Nucleus</keyword>
<dbReference type="CDD" id="cd18794">
    <property type="entry name" value="SF2_C_RecQ"/>
    <property type="match status" value="1"/>
</dbReference>
<dbReference type="InterPro" id="IPR038190">
    <property type="entry name" value="SRI_sf"/>
</dbReference>
<dbReference type="EC" id="5.6.2.4" evidence="10"/>
<keyword evidence="7" id="KW-0238">DNA-binding</keyword>
<dbReference type="InterPro" id="IPR011545">
    <property type="entry name" value="DEAD/DEAH_box_helicase_dom"/>
</dbReference>
<evidence type="ECO:0000256" key="7">
    <source>
        <dbReference type="ARBA" id="ARBA00023125"/>
    </source>
</evidence>
<evidence type="ECO:0000313" key="15">
    <source>
        <dbReference type="Proteomes" id="UP001159405"/>
    </source>
</evidence>
<feature type="region of interest" description="Disordered" evidence="11">
    <location>
        <begin position="762"/>
        <end position="854"/>
    </location>
</feature>
<sequence length="1029" mass="115775">MESQNLRTPLRKVFKHSDFKSKLQNEAVKCIHGGKQDVFVSMPTGSGKSLCYQLPAVLAEGITIVFSPLIALIQDQVSRLKSLSISAETLNSKLPATERKQIYGELEKLNPSIKLLYITPELAATPGFQKVLNSLHKRKLLSFFVVDEAHCVSQWGHDFRPDYLKLGSLRTEFNDVPWIALTATATPRVQTDVLTSLHLHKPTAIFKTSCYRPNLFYDVCFKELLDDPYADLKSFAESALSEQDSSDGEKGSGIIYCRTRDACQEVASRLSRKGLAAKAYHAGLNQTKRDEIQQEWMDGKVPIIVATISFGMGVDKASVRFVVHWTLPQSMEGYYQESGRAGRDGKPSFCRLYYSRLERDQVFFLIKKGIKEKKATNTKKKNEAVQSSYEAIVKYCEQPRCRHAVIASYFGDSEPKCNKGCDYCKDPDTVDELVEHWRRGVMAGANRSVTAGRTYIAHSASSGEDSDLYGGGKWGYDTKFYDDEEGESEGGASEEERAFRWKLIADEFAKRRKGKQLSATPASHLIPGPNCRLKESTNHLHIPKLTIKVREHCFSLLEEAMKSNINQCATMETRTRLLYDMETTSVDIEHEIFKNSKSDVGYKNTMLRKVGEVKSATSNDLVFDYITTSRTDVKECCTTSSTTSTTTTDVATDEQFEKDDSMSSSPFLSALDLVNSSLNTNESDEFKQTRKIPVPKVVPTITYFFENGNEKDHLKEENTDEVVAAANSNKRTTSESFWCLEDDQRVCKKTKLEENKSKSFWWLEDDQPGGNKTRLDENESNVKEKKASDHHKHKKSVHQGTRTKNVKTKSSTKAAQGFWWLEEDPSDGKMSKSKSNKNLNPGKHSKRVSDMKETRNAGVGFFTKASELKSLKPIRDTSRESRRHKDNLLAGHKSGSSRQKIDQWLNKCSTSQSIGHKDSREKKRSRDGSSGGNLGNISPGDSAGVKDVANVVVKYLSPYLKQGSIVSKNLFKYLARCITHRVMQSGKVSSSSSKKLEVKATVKKLFDVCKIFERESDWDKYIRVTGVSK</sequence>
<dbReference type="InterPro" id="IPR032284">
    <property type="entry name" value="RecQ_Zn-bd"/>
</dbReference>
<proteinExistence type="inferred from homology"/>
<dbReference type="SMART" id="SM00490">
    <property type="entry name" value="HELICc"/>
    <property type="match status" value="1"/>
</dbReference>
<dbReference type="PROSITE" id="PS51192">
    <property type="entry name" value="HELICASE_ATP_BIND_1"/>
    <property type="match status" value="1"/>
</dbReference>
<feature type="compositionally biased region" description="Basic residues" evidence="11">
    <location>
        <begin position="788"/>
        <end position="797"/>
    </location>
</feature>
<dbReference type="PROSITE" id="PS51194">
    <property type="entry name" value="HELICASE_CTER"/>
    <property type="match status" value="1"/>
</dbReference>
<protein>
    <recommendedName>
        <fullName evidence="10">DNA 3'-5' helicase</fullName>
        <ecNumber evidence="10">5.6.2.4</ecNumber>
    </recommendedName>
</protein>
<evidence type="ECO:0000256" key="4">
    <source>
        <dbReference type="ARBA" id="ARBA00022801"/>
    </source>
</evidence>
<evidence type="ECO:0000256" key="10">
    <source>
        <dbReference type="ARBA" id="ARBA00034808"/>
    </source>
</evidence>
<dbReference type="Gene3D" id="3.40.50.300">
    <property type="entry name" value="P-loop containing nucleotide triphosphate hydrolases"/>
    <property type="match status" value="2"/>
</dbReference>
<dbReference type="Gene3D" id="1.10.1740.100">
    <property type="entry name" value="Set2, Rpb1 interacting domain"/>
    <property type="match status" value="1"/>
</dbReference>
<dbReference type="PANTHER" id="PTHR13710:SF152">
    <property type="entry name" value="ATP-DEPENDENT DNA HELICASE Q5"/>
    <property type="match status" value="1"/>
</dbReference>
<reference evidence="14 15" key="1">
    <citation type="submission" date="2022-05" db="EMBL/GenBank/DDBJ databases">
        <authorList>
            <consortium name="Genoscope - CEA"/>
            <person name="William W."/>
        </authorList>
    </citation>
    <scope>NUCLEOTIDE SEQUENCE [LARGE SCALE GENOMIC DNA]</scope>
</reference>
<organism evidence="14 15">
    <name type="scientific">Porites lobata</name>
    <dbReference type="NCBI Taxonomy" id="104759"/>
    <lineage>
        <taxon>Eukaryota</taxon>
        <taxon>Metazoa</taxon>
        <taxon>Cnidaria</taxon>
        <taxon>Anthozoa</taxon>
        <taxon>Hexacorallia</taxon>
        <taxon>Scleractinia</taxon>
        <taxon>Fungiina</taxon>
        <taxon>Poritidae</taxon>
        <taxon>Porites</taxon>
    </lineage>
</organism>
<dbReference type="InterPro" id="IPR001650">
    <property type="entry name" value="Helicase_C-like"/>
</dbReference>